<evidence type="ECO:0000259" key="2">
    <source>
        <dbReference type="Pfam" id="PF07510"/>
    </source>
</evidence>
<evidence type="ECO:0000313" key="4">
    <source>
        <dbReference type="Proteomes" id="UP001180737"/>
    </source>
</evidence>
<dbReference type="InterPro" id="IPR011089">
    <property type="entry name" value="GmrSD_C"/>
</dbReference>
<keyword evidence="3" id="KW-0255">Endonuclease</keyword>
<keyword evidence="4" id="KW-1185">Reference proteome</keyword>
<evidence type="ECO:0000313" key="3">
    <source>
        <dbReference type="EMBL" id="MDT0567736.1"/>
    </source>
</evidence>
<dbReference type="EMBL" id="JAVRFJ010000006">
    <property type="protein sequence ID" value="MDT0567736.1"/>
    <property type="molecule type" value="Genomic_DNA"/>
</dbReference>
<dbReference type="InterPro" id="IPR004919">
    <property type="entry name" value="GmrSD_N"/>
</dbReference>
<dbReference type="Proteomes" id="UP001180737">
    <property type="component" value="Unassembled WGS sequence"/>
</dbReference>
<sequence length="571" mass="65363">MVNLVTRAEVHRHHWPMHKLEAHEVPLYKVFSSDYDFRIPDYQRPYAWQEEQAVQLLTDLDEALDRGSEEPYFLGSVVLVKDMGTAVADVIDGQQRLTTLTILLSVLRDVTEDEELRAELDRMVVEPGRKVLGLATKPRLALRSRDAAFFKKYVQDRGAVPTLLALAENALKTDAQRAVQTNARGLHRIVSVWSEDRRLALAQILSHRTFLVIVSTPDLDSAHRIFSVMNSRGMDLSPTDIFKARIIGDLKPAAAEECAARWEDAEEALGREGFADLFLHLRMIYAKKRGEKELLKEFPDQVLSLYLPDRAEEFVNEVIEPYAEAYAQIRDRNYSAAIGAEKVNAWFKRLAQLDVNDWRPAALWALRNHGGDPEWLDEFFRALERLAASMFIRRVYSTPRVTRYAELLRQLDQGQGLSSPAFHLNAGEKAETRARLDGDVHPKIRRYVLLRLDELLAASQGVTYDHALITVEHVLPQNPKLASQWTRLFDGYQRAHWTDRIGNLVLLNRTKNSQAGTYDFATKKAKYFTGRTGSVPFALTSQVLQQTKWTPKVLEQRQKELVGRLVVEWRL</sequence>
<organism evidence="3 4">
    <name type="scientific">Streptomyces gottesmaniae</name>
    <dbReference type="NCBI Taxonomy" id="3075518"/>
    <lineage>
        <taxon>Bacteria</taxon>
        <taxon>Bacillati</taxon>
        <taxon>Actinomycetota</taxon>
        <taxon>Actinomycetes</taxon>
        <taxon>Kitasatosporales</taxon>
        <taxon>Streptomycetaceae</taxon>
        <taxon>Streptomyces</taxon>
    </lineage>
</organism>
<dbReference type="GO" id="GO:0004519">
    <property type="term" value="F:endonuclease activity"/>
    <property type="evidence" value="ECO:0007669"/>
    <property type="project" value="UniProtKB-KW"/>
</dbReference>
<feature type="domain" description="GmrSD restriction endonucleases C-terminal" evidence="2">
    <location>
        <begin position="443"/>
        <end position="562"/>
    </location>
</feature>
<reference evidence="3" key="1">
    <citation type="submission" date="2024-05" db="EMBL/GenBank/DDBJ databases">
        <title>30 novel species of actinomycetes from the DSMZ collection.</title>
        <authorList>
            <person name="Nouioui I."/>
        </authorList>
    </citation>
    <scope>NUCLEOTIDE SEQUENCE</scope>
    <source>
        <strain evidence="3">DSM 3412</strain>
    </source>
</reference>
<dbReference type="PANTHER" id="PTHR35149">
    <property type="entry name" value="SLL5132 PROTEIN"/>
    <property type="match status" value="1"/>
</dbReference>
<dbReference type="RefSeq" id="WP_311590488.1">
    <property type="nucleotide sequence ID" value="NZ_JAVRFJ010000006.1"/>
</dbReference>
<dbReference type="Pfam" id="PF03235">
    <property type="entry name" value="GmrSD_N"/>
    <property type="match status" value="1"/>
</dbReference>
<keyword evidence="3" id="KW-0378">Hydrolase</keyword>
<keyword evidence="3" id="KW-0540">Nuclease</keyword>
<protein>
    <submittedName>
        <fullName evidence="3">DUF262 domain-containing HNH endonuclease family protein</fullName>
    </submittedName>
</protein>
<feature type="domain" description="GmrSD restriction endonucleases N-terminal" evidence="1">
    <location>
        <begin position="29"/>
        <end position="246"/>
    </location>
</feature>
<evidence type="ECO:0000259" key="1">
    <source>
        <dbReference type="Pfam" id="PF03235"/>
    </source>
</evidence>
<comment type="caution">
    <text evidence="3">The sequence shown here is derived from an EMBL/GenBank/DDBJ whole genome shotgun (WGS) entry which is preliminary data.</text>
</comment>
<dbReference type="Pfam" id="PF07510">
    <property type="entry name" value="GmrSD_C"/>
    <property type="match status" value="1"/>
</dbReference>
<name>A0ABU2YU00_9ACTN</name>
<proteinExistence type="predicted"/>
<accession>A0ABU2YU00</accession>
<gene>
    <name evidence="3" type="ORF">RM704_09690</name>
</gene>
<dbReference type="PANTHER" id="PTHR35149:SF2">
    <property type="entry name" value="DUF262 DOMAIN-CONTAINING PROTEIN"/>
    <property type="match status" value="1"/>
</dbReference>